<protein>
    <recommendedName>
        <fullName evidence="4">Enoyl-CoA hydratase</fullName>
    </recommendedName>
</protein>
<evidence type="ECO:0000313" key="2">
    <source>
        <dbReference type="EMBL" id="PPQ37200.1"/>
    </source>
</evidence>
<organism evidence="2 3">
    <name type="scientific">Rhodopila globiformis</name>
    <name type="common">Rhodopseudomonas globiformis</name>
    <dbReference type="NCBI Taxonomy" id="1071"/>
    <lineage>
        <taxon>Bacteria</taxon>
        <taxon>Pseudomonadati</taxon>
        <taxon>Pseudomonadota</taxon>
        <taxon>Alphaproteobacteria</taxon>
        <taxon>Acetobacterales</taxon>
        <taxon>Acetobacteraceae</taxon>
        <taxon>Rhodopila</taxon>
    </lineage>
</organism>
<reference evidence="2 3" key="1">
    <citation type="journal article" date="2018" name="Arch. Microbiol.">
        <title>New insights into the metabolic potential of the phototrophic purple bacterium Rhodopila globiformis DSM 161(T) from its draft genome sequence and evidence for a vanadium-dependent nitrogenase.</title>
        <authorList>
            <person name="Imhoff J.F."/>
            <person name="Rahn T."/>
            <person name="Kunzel S."/>
            <person name="Neulinger S.C."/>
        </authorList>
    </citation>
    <scope>NUCLEOTIDE SEQUENCE [LARGE SCALE GENOMIC DNA]</scope>
    <source>
        <strain evidence="2 3">DSM 161</strain>
    </source>
</reference>
<evidence type="ECO:0000256" key="1">
    <source>
        <dbReference type="ARBA" id="ARBA00005254"/>
    </source>
</evidence>
<name>A0A2S6NMF3_RHOGL</name>
<dbReference type="Pfam" id="PF00378">
    <property type="entry name" value="ECH_1"/>
    <property type="match status" value="1"/>
</dbReference>
<dbReference type="Proteomes" id="UP000239724">
    <property type="component" value="Unassembled WGS sequence"/>
</dbReference>
<evidence type="ECO:0008006" key="4">
    <source>
        <dbReference type="Google" id="ProtNLM"/>
    </source>
</evidence>
<sequence length="262" mass="28221">MMSEPPVIVRRDHDGAVATVSINNPARLNCLGTPQIAAFIDAVTALADDPDLRVLIVTGEGERAFIGGANLMELGALDPPKSRDFLTLIHRMCKVLRDLPVPVIARVNGFCLGAGLEVMAACDMHLASDAASFGMPEVRIGLPSVVEAALLPQLIGWGRTKLLLYTGDTIDARTALDWGLVEKVAPAAELDTALDAWIGAILESGPRAVRLQKELIREWEAMPVGDAIEAGIRCIVRAYQTDEPTRMIGQTIERLRARKGGR</sequence>
<dbReference type="PANTHER" id="PTHR11941">
    <property type="entry name" value="ENOYL-COA HYDRATASE-RELATED"/>
    <property type="match status" value="1"/>
</dbReference>
<dbReference type="Gene3D" id="3.90.226.10">
    <property type="entry name" value="2-enoyl-CoA Hydratase, Chain A, domain 1"/>
    <property type="match status" value="1"/>
</dbReference>
<comment type="caution">
    <text evidence="2">The sequence shown here is derived from an EMBL/GenBank/DDBJ whole genome shotgun (WGS) entry which is preliminary data.</text>
</comment>
<dbReference type="CDD" id="cd06558">
    <property type="entry name" value="crotonase-like"/>
    <property type="match status" value="1"/>
</dbReference>
<dbReference type="GO" id="GO:0003824">
    <property type="term" value="F:catalytic activity"/>
    <property type="evidence" value="ECO:0007669"/>
    <property type="project" value="UniProtKB-ARBA"/>
</dbReference>
<evidence type="ECO:0000313" key="3">
    <source>
        <dbReference type="Proteomes" id="UP000239724"/>
    </source>
</evidence>
<dbReference type="AlphaFoldDB" id="A0A2S6NMF3"/>
<dbReference type="InterPro" id="IPR001753">
    <property type="entry name" value="Enoyl-CoA_hydra/iso"/>
</dbReference>
<dbReference type="SUPFAM" id="SSF52096">
    <property type="entry name" value="ClpP/crotonase"/>
    <property type="match status" value="1"/>
</dbReference>
<dbReference type="GO" id="GO:0006635">
    <property type="term" value="P:fatty acid beta-oxidation"/>
    <property type="evidence" value="ECO:0007669"/>
    <property type="project" value="TreeGrafter"/>
</dbReference>
<accession>A0A2S6NMF3</accession>
<keyword evidence="3" id="KW-1185">Reference proteome</keyword>
<gene>
    <name evidence="2" type="ORF">CCS01_03775</name>
</gene>
<dbReference type="NCBIfam" id="NF004795">
    <property type="entry name" value="PRK06143.1"/>
    <property type="match status" value="1"/>
</dbReference>
<dbReference type="InterPro" id="IPR029045">
    <property type="entry name" value="ClpP/crotonase-like_dom_sf"/>
</dbReference>
<dbReference type="EMBL" id="NHRY01000050">
    <property type="protein sequence ID" value="PPQ37200.1"/>
    <property type="molecule type" value="Genomic_DNA"/>
</dbReference>
<dbReference type="PANTHER" id="PTHR11941:SF171">
    <property type="entry name" value="SD19268P"/>
    <property type="match status" value="1"/>
</dbReference>
<comment type="similarity">
    <text evidence="1">Belongs to the enoyl-CoA hydratase/isomerase family.</text>
</comment>
<proteinExistence type="inferred from homology"/>